<evidence type="ECO:0000313" key="3">
    <source>
        <dbReference type="Proteomes" id="UP000274131"/>
    </source>
</evidence>
<dbReference type="InterPro" id="IPR001466">
    <property type="entry name" value="Beta-lactam-related"/>
</dbReference>
<dbReference type="SUPFAM" id="SSF56601">
    <property type="entry name" value="beta-lactamase/transpeptidase-like"/>
    <property type="match status" value="1"/>
</dbReference>
<reference evidence="4" key="1">
    <citation type="submission" date="2017-02" db="UniProtKB">
        <authorList>
            <consortium name="WormBaseParasite"/>
        </authorList>
    </citation>
    <scope>IDENTIFICATION</scope>
</reference>
<reference evidence="2 3" key="2">
    <citation type="submission" date="2018-10" db="EMBL/GenBank/DDBJ databases">
        <authorList>
            <consortium name="Pathogen Informatics"/>
        </authorList>
    </citation>
    <scope>NUCLEOTIDE SEQUENCE [LARGE SCALE GENOMIC DNA]</scope>
</reference>
<accession>A0A0N4V8Q5</accession>
<dbReference type="InterPro" id="IPR052907">
    <property type="entry name" value="Beta-lactamase/esterase"/>
</dbReference>
<evidence type="ECO:0000259" key="1">
    <source>
        <dbReference type="Pfam" id="PF00144"/>
    </source>
</evidence>
<dbReference type="Gene3D" id="3.40.710.10">
    <property type="entry name" value="DD-peptidase/beta-lactamase superfamily"/>
    <property type="match status" value="1"/>
</dbReference>
<dbReference type="PANTHER" id="PTHR43319:SF7">
    <property type="entry name" value="BETA-LACTAMASE-RELATED DOMAIN-CONTAINING PROTEIN"/>
    <property type="match status" value="1"/>
</dbReference>
<dbReference type="InterPro" id="IPR012338">
    <property type="entry name" value="Beta-lactam/transpept-like"/>
</dbReference>
<dbReference type="Proteomes" id="UP000274131">
    <property type="component" value="Unassembled WGS sequence"/>
</dbReference>
<proteinExistence type="predicted"/>
<protein>
    <submittedName>
        <fullName evidence="4">Beta-lactamase domain-containing protein</fullName>
    </submittedName>
</protein>
<gene>
    <name evidence="2" type="ORF">EVEC_LOCUS6317</name>
</gene>
<dbReference type="EMBL" id="UXUI01008466">
    <property type="protein sequence ID" value="VDD91566.1"/>
    <property type="molecule type" value="Genomic_DNA"/>
</dbReference>
<evidence type="ECO:0000313" key="2">
    <source>
        <dbReference type="EMBL" id="VDD91566.1"/>
    </source>
</evidence>
<dbReference type="Pfam" id="PF00144">
    <property type="entry name" value="Beta-lactamase"/>
    <property type="match status" value="1"/>
</dbReference>
<sequence>KNFEDGYEREGAHLSIYHKGKLVVNVWSGHADFEAGRLWTNYTKMVLFSATKAITSLCVAMLVDRGRLAYDDLVVKYWPKYGQFSKENTTIEDLLTHRVTKAGIPYLEDITMNDATDPSRIMEKLEGAKPLWKPGSASGYHAITFGWLVDGVFRKADEYGRDVKTFFKEEIADKYGLDIVIGPDQANFGSYARITLPGLVEYARDIFADPRMIAMLGLLYVRSSNSIAAKLRIHPSWIPLNYDTVALNDPKILSLNLPSVTGVANAENLARLFSMMLDGKLISNKTLSLISKPTMDGWHLEQVVLYPFVKGHGFFFAPRPIREGGYVWGHPGYGGQALNVDVEKGISFAYLTNGLKTGSGEMCKTYWRLLNKLYEIV</sequence>
<keyword evidence="3" id="KW-1185">Reference proteome</keyword>
<name>A0A0N4V8Q5_ENTVE</name>
<dbReference type="WBParaSite" id="EVEC_0000676901-mRNA-1">
    <property type="protein sequence ID" value="EVEC_0000676901-mRNA-1"/>
    <property type="gene ID" value="EVEC_0000676901"/>
</dbReference>
<dbReference type="PANTHER" id="PTHR43319">
    <property type="entry name" value="BETA-LACTAMASE-RELATED"/>
    <property type="match status" value="1"/>
</dbReference>
<organism evidence="4">
    <name type="scientific">Enterobius vermicularis</name>
    <name type="common">Human pinworm</name>
    <dbReference type="NCBI Taxonomy" id="51028"/>
    <lineage>
        <taxon>Eukaryota</taxon>
        <taxon>Metazoa</taxon>
        <taxon>Ecdysozoa</taxon>
        <taxon>Nematoda</taxon>
        <taxon>Chromadorea</taxon>
        <taxon>Rhabditida</taxon>
        <taxon>Spirurina</taxon>
        <taxon>Oxyuridomorpha</taxon>
        <taxon>Oxyuroidea</taxon>
        <taxon>Oxyuridae</taxon>
        <taxon>Enterobius</taxon>
    </lineage>
</organism>
<feature type="domain" description="Beta-lactamase-related" evidence="1">
    <location>
        <begin position="4"/>
        <end position="369"/>
    </location>
</feature>
<dbReference type="AlphaFoldDB" id="A0A0N4V8Q5"/>
<evidence type="ECO:0000313" key="4">
    <source>
        <dbReference type="WBParaSite" id="EVEC_0000676901-mRNA-1"/>
    </source>
</evidence>
<dbReference type="OrthoDB" id="5946976at2759"/>
<dbReference type="STRING" id="51028.A0A0N4V8Q5"/>